<comment type="caution">
    <text evidence="1">The sequence shown here is derived from an EMBL/GenBank/DDBJ whole genome shotgun (WGS) entry which is preliminary data.</text>
</comment>
<sequence length="87" mass="9939">MRTCSRLGSSLEKFNCKLLEVIYFAVGLRVEREKKRQKLTTEKWSYGIVLKGKVWKIINGGKMKAFPIKVSVTEHGNVLKRLGGRTV</sequence>
<name>A0AAV4WSG4_CAEEX</name>
<dbReference type="AlphaFoldDB" id="A0AAV4WSG4"/>
<evidence type="ECO:0000313" key="2">
    <source>
        <dbReference type="Proteomes" id="UP001054945"/>
    </source>
</evidence>
<dbReference type="Proteomes" id="UP001054945">
    <property type="component" value="Unassembled WGS sequence"/>
</dbReference>
<accession>A0AAV4WSG4</accession>
<reference evidence="1 2" key="1">
    <citation type="submission" date="2021-06" db="EMBL/GenBank/DDBJ databases">
        <title>Caerostris extrusa draft genome.</title>
        <authorList>
            <person name="Kono N."/>
            <person name="Arakawa K."/>
        </authorList>
    </citation>
    <scope>NUCLEOTIDE SEQUENCE [LARGE SCALE GENOMIC DNA]</scope>
</reference>
<keyword evidence="2" id="KW-1185">Reference proteome</keyword>
<gene>
    <name evidence="1" type="ORF">CEXT_657171</name>
</gene>
<protein>
    <submittedName>
        <fullName evidence="1">Uncharacterized protein</fullName>
    </submittedName>
</protein>
<proteinExistence type="predicted"/>
<evidence type="ECO:0000313" key="1">
    <source>
        <dbReference type="EMBL" id="GIY84764.1"/>
    </source>
</evidence>
<dbReference type="EMBL" id="BPLR01016567">
    <property type="protein sequence ID" value="GIY84764.1"/>
    <property type="molecule type" value="Genomic_DNA"/>
</dbReference>
<organism evidence="1 2">
    <name type="scientific">Caerostris extrusa</name>
    <name type="common">Bark spider</name>
    <name type="synonym">Caerostris bankana</name>
    <dbReference type="NCBI Taxonomy" id="172846"/>
    <lineage>
        <taxon>Eukaryota</taxon>
        <taxon>Metazoa</taxon>
        <taxon>Ecdysozoa</taxon>
        <taxon>Arthropoda</taxon>
        <taxon>Chelicerata</taxon>
        <taxon>Arachnida</taxon>
        <taxon>Araneae</taxon>
        <taxon>Araneomorphae</taxon>
        <taxon>Entelegynae</taxon>
        <taxon>Araneoidea</taxon>
        <taxon>Araneidae</taxon>
        <taxon>Caerostris</taxon>
    </lineage>
</organism>